<dbReference type="RefSeq" id="WP_152306564.1">
    <property type="nucleotide sequence ID" value="NZ_CP043617.1"/>
</dbReference>
<organism evidence="14 15">
    <name type="scientific">Sulfurimonas lithotrophica</name>
    <dbReference type="NCBI Taxonomy" id="2590022"/>
    <lineage>
        <taxon>Bacteria</taxon>
        <taxon>Pseudomonadati</taxon>
        <taxon>Campylobacterota</taxon>
        <taxon>Epsilonproteobacteria</taxon>
        <taxon>Campylobacterales</taxon>
        <taxon>Sulfurimonadaceae</taxon>
        <taxon>Sulfurimonas</taxon>
    </lineage>
</organism>
<comment type="subcellular location">
    <subcellularLocation>
        <location evidence="1 10">Cell outer membrane</location>
        <topology evidence="1 10">Multi-pass membrane protein</topology>
    </subcellularLocation>
</comment>
<feature type="domain" description="TonB-dependent receptor plug" evidence="13">
    <location>
        <begin position="47"/>
        <end position="151"/>
    </location>
</feature>
<comment type="similarity">
    <text evidence="10 11">Belongs to the TonB-dependent receptor family.</text>
</comment>
<keyword evidence="7 10" id="KW-0472">Membrane</keyword>
<feature type="domain" description="TonB-dependent receptor-like beta-barrel" evidence="12">
    <location>
        <begin position="211"/>
        <end position="566"/>
    </location>
</feature>
<sequence length="610" mass="69145">MRYFKYAIAFLATSILANETINIEDDFLQSLNQVNQVAAKTKLNRDRTTSLINVLQGKKLQKLGVDNVYEALRYIPGIELSKESTGTKSVIFRGSITKGEVKFMIDGVEINNAYRGSFYYFLDFPIELISRIEVLRGPGSVLHGSGAISGVINIITKSSQDSSTDNNEIFLSGGSYKYGKGGARVNIYKENYKLSVDAYYQENDKEIDSSDQRFNDYSTGLNFKAYDFEFNARIKDSTRGNAYGVFNIKDTNKNNYDNTNQAFYSNLKYSSSVSDNNDLKITLNYNKYSQIIEANAGIYLKSDFEEETYNTNFELVNTSIEGNEFLIGANFKHNNSLKTGLYGHPTESNIVLPNLDRDIYSAYVLNNYLLTNNINISLGLRYDDYSDFGDNFSPDLGLVYRANEDMSFKLKYAKAFRAPSWTELYGLNANPNLKAEVSENIEFGLVYKYESSGRISLNTYHMLIEDYIQSIAGVYSQESELDIHGVELDLSYNPVHNIEFSLVSSYSDAKDKYNHRIDYVANFLTTASLIYTSKIGLVFGSTLRYTNSKDMDNEAIFDQSISYNYKDINIKLIVKNMFNSGIIYYDSAHNETNPIKDAARVALIKASMEF</sequence>
<keyword evidence="3 10" id="KW-1134">Transmembrane beta strand</keyword>
<dbReference type="EMBL" id="CP043617">
    <property type="protein sequence ID" value="QFR48621.1"/>
    <property type="molecule type" value="Genomic_DNA"/>
</dbReference>
<evidence type="ECO:0000256" key="11">
    <source>
        <dbReference type="RuleBase" id="RU003357"/>
    </source>
</evidence>
<keyword evidence="15" id="KW-1185">Reference proteome</keyword>
<dbReference type="GO" id="GO:0044718">
    <property type="term" value="P:siderophore transmembrane transport"/>
    <property type="evidence" value="ECO:0007669"/>
    <property type="project" value="TreeGrafter"/>
</dbReference>
<keyword evidence="9 10" id="KW-0998">Cell outer membrane</keyword>
<dbReference type="Gene3D" id="2.170.130.10">
    <property type="entry name" value="TonB-dependent receptor, plug domain"/>
    <property type="match status" value="1"/>
</dbReference>
<dbReference type="Pfam" id="PF00593">
    <property type="entry name" value="TonB_dep_Rec_b-barrel"/>
    <property type="match status" value="1"/>
</dbReference>
<dbReference type="OrthoDB" id="9800913at2"/>
<evidence type="ECO:0000259" key="12">
    <source>
        <dbReference type="Pfam" id="PF00593"/>
    </source>
</evidence>
<dbReference type="InterPro" id="IPR036942">
    <property type="entry name" value="Beta-barrel_TonB_sf"/>
</dbReference>
<dbReference type="Gene3D" id="2.40.170.20">
    <property type="entry name" value="TonB-dependent receptor, beta-barrel domain"/>
    <property type="match status" value="1"/>
</dbReference>
<dbReference type="Proteomes" id="UP000326944">
    <property type="component" value="Chromosome"/>
</dbReference>
<keyword evidence="8 14" id="KW-0675">Receptor</keyword>
<dbReference type="SUPFAM" id="SSF56935">
    <property type="entry name" value="Porins"/>
    <property type="match status" value="1"/>
</dbReference>
<reference evidence="14 15" key="1">
    <citation type="submission" date="2019-09" db="EMBL/GenBank/DDBJ databases">
        <title>Sulfurimonas gotlandica sp. nov., a chemoautotrophic and psychrotolerant epsilonproteobacterium isolated from a pelagic redoxcline, and an emended description of the genus Sulfurimonas.</title>
        <authorList>
            <person name="Wang S."/>
            <person name="Jiang L."/>
            <person name="Shao S."/>
        </authorList>
    </citation>
    <scope>NUCLEOTIDE SEQUENCE [LARGE SCALE GENOMIC DNA]</scope>
    <source>
        <strain evidence="14 15">GYSZ_1</strain>
    </source>
</reference>
<evidence type="ECO:0000313" key="14">
    <source>
        <dbReference type="EMBL" id="QFR48621.1"/>
    </source>
</evidence>
<dbReference type="PROSITE" id="PS52016">
    <property type="entry name" value="TONB_DEPENDENT_REC_3"/>
    <property type="match status" value="1"/>
</dbReference>
<evidence type="ECO:0000256" key="1">
    <source>
        <dbReference type="ARBA" id="ARBA00004571"/>
    </source>
</evidence>
<dbReference type="AlphaFoldDB" id="A0A5P8NYX5"/>
<dbReference type="InterPro" id="IPR039426">
    <property type="entry name" value="TonB-dep_rcpt-like"/>
</dbReference>
<evidence type="ECO:0000256" key="4">
    <source>
        <dbReference type="ARBA" id="ARBA00022692"/>
    </source>
</evidence>
<keyword evidence="6 11" id="KW-0798">TonB box</keyword>
<dbReference type="GO" id="GO:0015344">
    <property type="term" value="F:siderophore uptake transmembrane transporter activity"/>
    <property type="evidence" value="ECO:0007669"/>
    <property type="project" value="TreeGrafter"/>
</dbReference>
<dbReference type="KEGG" id="sulg:FJR48_02315"/>
<dbReference type="InterPro" id="IPR037066">
    <property type="entry name" value="Plug_dom_sf"/>
</dbReference>
<gene>
    <name evidence="14" type="ORF">FJR48_02315</name>
</gene>
<dbReference type="PANTHER" id="PTHR30069">
    <property type="entry name" value="TONB-DEPENDENT OUTER MEMBRANE RECEPTOR"/>
    <property type="match status" value="1"/>
</dbReference>
<evidence type="ECO:0000256" key="8">
    <source>
        <dbReference type="ARBA" id="ARBA00023170"/>
    </source>
</evidence>
<keyword evidence="4 10" id="KW-0812">Transmembrane</keyword>
<evidence type="ECO:0000259" key="13">
    <source>
        <dbReference type="Pfam" id="PF07715"/>
    </source>
</evidence>
<protein>
    <submittedName>
        <fullName evidence="14">TonB-dependent receptor</fullName>
    </submittedName>
</protein>
<dbReference type="InterPro" id="IPR000531">
    <property type="entry name" value="Beta-barrel_TonB"/>
</dbReference>
<evidence type="ECO:0000256" key="3">
    <source>
        <dbReference type="ARBA" id="ARBA00022452"/>
    </source>
</evidence>
<evidence type="ECO:0000256" key="6">
    <source>
        <dbReference type="ARBA" id="ARBA00023077"/>
    </source>
</evidence>
<accession>A0A5P8NYX5</accession>
<evidence type="ECO:0000256" key="2">
    <source>
        <dbReference type="ARBA" id="ARBA00022448"/>
    </source>
</evidence>
<dbReference type="Pfam" id="PF07715">
    <property type="entry name" value="Plug"/>
    <property type="match status" value="1"/>
</dbReference>
<name>A0A5P8NYX5_9BACT</name>
<dbReference type="GO" id="GO:0009279">
    <property type="term" value="C:cell outer membrane"/>
    <property type="evidence" value="ECO:0007669"/>
    <property type="project" value="UniProtKB-SubCell"/>
</dbReference>
<evidence type="ECO:0000256" key="5">
    <source>
        <dbReference type="ARBA" id="ARBA00022729"/>
    </source>
</evidence>
<proteinExistence type="inferred from homology"/>
<dbReference type="PANTHER" id="PTHR30069:SF29">
    <property type="entry name" value="HEMOGLOBIN AND HEMOGLOBIN-HAPTOGLOBIN-BINDING PROTEIN 1-RELATED"/>
    <property type="match status" value="1"/>
</dbReference>
<evidence type="ECO:0000256" key="7">
    <source>
        <dbReference type="ARBA" id="ARBA00023136"/>
    </source>
</evidence>
<evidence type="ECO:0000256" key="9">
    <source>
        <dbReference type="ARBA" id="ARBA00023237"/>
    </source>
</evidence>
<keyword evidence="2 10" id="KW-0813">Transport</keyword>
<keyword evidence="5" id="KW-0732">Signal</keyword>
<dbReference type="InterPro" id="IPR012910">
    <property type="entry name" value="Plug_dom"/>
</dbReference>
<evidence type="ECO:0000256" key="10">
    <source>
        <dbReference type="PROSITE-ProRule" id="PRU01360"/>
    </source>
</evidence>
<evidence type="ECO:0000313" key="15">
    <source>
        <dbReference type="Proteomes" id="UP000326944"/>
    </source>
</evidence>